<proteinExistence type="predicted"/>
<keyword evidence="2" id="KW-1185">Reference proteome</keyword>
<organism evidence="1 2">
    <name type="scientific">Vigna mungo</name>
    <name type="common">Black gram</name>
    <name type="synonym">Phaseolus mungo</name>
    <dbReference type="NCBI Taxonomy" id="3915"/>
    <lineage>
        <taxon>Eukaryota</taxon>
        <taxon>Viridiplantae</taxon>
        <taxon>Streptophyta</taxon>
        <taxon>Embryophyta</taxon>
        <taxon>Tracheophyta</taxon>
        <taxon>Spermatophyta</taxon>
        <taxon>Magnoliopsida</taxon>
        <taxon>eudicotyledons</taxon>
        <taxon>Gunneridae</taxon>
        <taxon>Pentapetalae</taxon>
        <taxon>rosids</taxon>
        <taxon>fabids</taxon>
        <taxon>Fabales</taxon>
        <taxon>Fabaceae</taxon>
        <taxon>Papilionoideae</taxon>
        <taxon>50 kb inversion clade</taxon>
        <taxon>NPAAA clade</taxon>
        <taxon>indigoferoid/millettioid clade</taxon>
        <taxon>Phaseoleae</taxon>
        <taxon>Vigna</taxon>
    </lineage>
</organism>
<reference evidence="1 2" key="1">
    <citation type="journal article" date="2023" name="Life. Sci Alliance">
        <title>Evolutionary insights into 3D genome organization and epigenetic landscape of Vigna mungo.</title>
        <authorList>
            <person name="Junaid A."/>
            <person name="Singh B."/>
            <person name="Bhatia S."/>
        </authorList>
    </citation>
    <scope>NUCLEOTIDE SEQUENCE [LARGE SCALE GENOMIC DNA]</scope>
    <source>
        <strain evidence="1">Urdbean</strain>
    </source>
</reference>
<sequence length="181" mass="20298">MASLSFYENDNPAENLAFGLTLHEAAHAQTSMEAVGATLSIIRQSWSGVRVVMDKACSFAGIRMISVHLPSEAEAYCINPAEILLYSTNEMMIYNAYFMMLPFMNVSNNNYEESFNRWITELKAIVGVPNDTDIRPVLTLERAADVRQVLGANIKLCRTLIKCFIDGRDVPTMYLILYLGL</sequence>
<evidence type="ECO:0000313" key="2">
    <source>
        <dbReference type="Proteomes" id="UP001374535"/>
    </source>
</evidence>
<evidence type="ECO:0000313" key="1">
    <source>
        <dbReference type="EMBL" id="WVZ01851.1"/>
    </source>
</evidence>
<dbReference type="Proteomes" id="UP001374535">
    <property type="component" value="Chromosome 7"/>
</dbReference>
<dbReference type="EMBL" id="CP144694">
    <property type="protein sequence ID" value="WVZ01851.1"/>
    <property type="molecule type" value="Genomic_DNA"/>
</dbReference>
<dbReference type="AlphaFoldDB" id="A0AAQ3N3Q7"/>
<gene>
    <name evidence="1" type="ORF">V8G54_022657</name>
</gene>
<name>A0AAQ3N3Q7_VIGMU</name>
<accession>A0AAQ3N3Q7</accession>
<protein>
    <submittedName>
        <fullName evidence="1">Uncharacterized protein</fullName>
    </submittedName>
</protein>